<dbReference type="CDD" id="cd03220">
    <property type="entry name" value="ABC_KpsT_Wzt"/>
    <property type="match status" value="1"/>
</dbReference>
<evidence type="ECO:0000256" key="1">
    <source>
        <dbReference type="ARBA" id="ARBA00005417"/>
    </source>
</evidence>
<dbReference type="GO" id="GO:0016020">
    <property type="term" value="C:membrane"/>
    <property type="evidence" value="ECO:0007669"/>
    <property type="project" value="InterPro"/>
</dbReference>
<dbReference type="EMBL" id="AP009385">
    <property type="protein sequence ID" value="BAG42685.1"/>
    <property type="molecule type" value="Genomic_DNA"/>
</dbReference>
<gene>
    <name evidence="8" type="ordered locus">BMULJ_00722</name>
</gene>
<dbReference type="SMART" id="SM00382">
    <property type="entry name" value="AAA"/>
    <property type="match status" value="1"/>
</dbReference>
<dbReference type="KEGG" id="bmj:BMULJ_00722"/>
<protein>
    <submittedName>
        <fullName evidence="8">ABC-2 type transport system ATP-binding protein</fullName>
    </submittedName>
</protein>
<dbReference type="InterPro" id="IPR003593">
    <property type="entry name" value="AAA+_ATPase"/>
</dbReference>
<dbReference type="InterPro" id="IPR050683">
    <property type="entry name" value="Bact_Polysacc_Export_ATP-bd"/>
</dbReference>
<dbReference type="InterPro" id="IPR015860">
    <property type="entry name" value="ABC_transpr_TagH-like"/>
</dbReference>
<dbReference type="GO" id="GO:0005524">
    <property type="term" value="F:ATP binding"/>
    <property type="evidence" value="ECO:0007669"/>
    <property type="project" value="UniProtKB-KW"/>
</dbReference>
<reference evidence="8 9" key="1">
    <citation type="submission" date="2007-04" db="EMBL/GenBank/DDBJ databases">
        <title>Complete genome sequence of Burkholderia multivorans ATCC 17616.</title>
        <authorList>
            <person name="Ohtsubo Y."/>
            <person name="Yamashita A."/>
            <person name="Kurokawa K."/>
            <person name="Takami H."/>
            <person name="Yuhara S."/>
            <person name="Nishiyama E."/>
            <person name="Endo R."/>
            <person name="Miyazaki R."/>
            <person name="Ono A."/>
            <person name="Yano K."/>
            <person name="Ito M."/>
            <person name="Sota M."/>
            <person name="Yuji N."/>
            <person name="Hattori M."/>
            <person name="Tsuda M."/>
        </authorList>
    </citation>
    <scope>NUCLEOTIDE SEQUENCE [LARGE SCALE GENOMIC DNA]</scope>
    <source>
        <strain evidence="9">ATCC 17616 / 249</strain>
    </source>
</reference>
<evidence type="ECO:0000256" key="6">
    <source>
        <dbReference type="ARBA" id="ARBA00022840"/>
    </source>
</evidence>
<dbReference type="PROSITE" id="PS50893">
    <property type="entry name" value="ABC_TRANSPORTER_2"/>
    <property type="match status" value="1"/>
</dbReference>
<dbReference type="Pfam" id="PF14524">
    <property type="entry name" value="Wzt_C"/>
    <property type="match status" value="1"/>
</dbReference>
<dbReference type="GO" id="GO:0016887">
    <property type="term" value="F:ATP hydrolysis activity"/>
    <property type="evidence" value="ECO:0007669"/>
    <property type="project" value="InterPro"/>
</dbReference>
<dbReference type="InterPro" id="IPR003439">
    <property type="entry name" value="ABC_transporter-like_ATP-bd"/>
</dbReference>
<keyword evidence="9" id="KW-1185">Reference proteome</keyword>
<sequence>MSSNVIISVADLGKCYQLYAKPSDRLKQMLFGRFKRYYTEFWALRDVSFDVRRGETIGIIGRNGAGKSTLLQMLSGVLQQSVGQSEVRGRVCALLELGAGFNPEFTGRENAILTGAIYGIPGEQMEEKLREIEAFADIGDHINQPVKHYSSGMYARLAFSVAIHVDPEILIVDEILAVGDALFQRKCMNKFYEFRDRGCTVLFVTHDAYQIKSTCQRALYLKNGRQIMFGDAAEVVDRYLQDLELVESKPTDVVQGDTTAGDVPQSAAVAQPASLIRITEVVLTDEFGSPVTQVRSGETVDIRFRYHATRKQSIPMVSFVVNLYRHDSLYICGTTTLMDGLQPFATEDEGEVIVRFPDLQLLAGRYMWRVAINDERGLGILAEATPVCEFQVVDDFQAVGLVNVPRQWIVHGRVAEKRELIPRI</sequence>
<organism evidence="8 9">
    <name type="scientific">Burkholderia multivorans (strain ATCC 17616 / 249)</name>
    <dbReference type="NCBI Taxonomy" id="395019"/>
    <lineage>
        <taxon>Bacteria</taxon>
        <taxon>Pseudomonadati</taxon>
        <taxon>Pseudomonadota</taxon>
        <taxon>Betaproteobacteria</taxon>
        <taxon>Burkholderiales</taxon>
        <taxon>Burkholderiaceae</taxon>
        <taxon>Burkholderia</taxon>
        <taxon>Burkholderia cepacia complex</taxon>
    </lineage>
</organism>
<dbReference type="KEGG" id="bmu:Bmul_2515"/>
<dbReference type="InterPro" id="IPR027417">
    <property type="entry name" value="P-loop_NTPase"/>
</dbReference>
<keyword evidence="4" id="KW-0997">Cell inner membrane</keyword>
<dbReference type="eggNOG" id="COG1134">
    <property type="taxonomic scope" value="Bacteria"/>
</dbReference>
<dbReference type="Gene3D" id="3.40.50.300">
    <property type="entry name" value="P-loop containing nucleotide triphosphate hydrolases"/>
    <property type="match status" value="1"/>
</dbReference>
<keyword evidence="3" id="KW-1003">Cell membrane</keyword>
<dbReference type="SUPFAM" id="SSF52540">
    <property type="entry name" value="P-loop containing nucleoside triphosphate hydrolases"/>
    <property type="match status" value="1"/>
</dbReference>
<keyword evidence="2" id="KW-0813">Transport</keyword>
<dbReference type="HOGENOM" id="CLU_000604_101_1_4"/>
<dbReference type="Pfam" id="PF00005">
    <property type="entry name" value="ABC_tran"/>
    <property type="match status" value="1"/>
</dbReference>
<dbReference type="PANTHER" id="PTHR46743">
    <property type="entry name" value="TEICHOIC ACIDS EXPORT ATP-BINDING PROTEIN TAGH"/>
    <property type="match status" value="1"/>
</dbReference>
<evidence type="ECO:0000313" key="9">
    <source>
        <dbReference type="Proteomes" id="UP000008815"/>
    </source>
</evidence>
<proteinExistence type="inferred from homology"/>
<dbReference type="CDD" id="cd10147">
    <property type="entry name" value="Wzt_C-like"/>
    <property type="match status" value="1"/>
</dbReference>
<evidence type="ECO:0000256" key="2">
    <source>
        <dbReference type="ARBA" id="ARBA00022448"/>
    </source>
</evidence>
<evidence type="ECO:0000256" key="5">
    <source>
        <dbReference type="ARBA" id="ARBA00022741"/>
    </source>
</evidence>
<dbReference type="InterPro" id="IPR029439">
    <property type="entry name" value="Wzt_C"/>
</dbReference>
<evidence type="ECO:0000256" key="3">
    <source>
        <dbReference type="ARBA" id="ARBA00022475"/>
    </source>
</evidence>
<name>A0A0H3KHC3_BURM1</name>
<dbReference type="GO" id="GO:0140359">
    <property type="term" value="F:ABC-type transporter activity"/>
    <property type="evidence" value="ECO:0007669"/>
    <property type="project" value="InterPro"/>
</dbReference>
<dbReference type="Gene3D" id="2.70.50.60">
    <property type="entry name" value="abc- transporter (atp binding component) like domain"/>
    <property type="match status" value="1"/>
</dbReference>
<evidence type="ECO:0000259" key="7">
    <source>
        <dbReference type="PROSITE" id="PS50893"/>
    </source>
</evidence>
<evidence type="ECO:0000313" key="8">
    <source>
        <dbReference type="EMBL" id="BAG42685.1"/>
    </source>
</evidence>
<dbReference type="Proteomes" id="UP000008815">
    <property type="component" value="Chromosome 1"/>
</dbReference>
<dbReference type="PANTHER" id="PTHR46743:SF2">
    <property type="entry name" value="TEICHOIC ACIDS EXPORT ATP-BINDING PROTEIN TAGH"/>
    <property type="match status" value="1"/>
</dbReference>
<keyword evidence="6 8" id="KW-0067">ATP-binding</keyword>
<dbReference type="RefSeq" id="WP_012213996.1">
    <property type="nucleotide sequence ID" value="NC_010084.1"/>
</dbReference>
<keyword evidence="4" id="KW-0472">Membrane</keyword>
<dbReference type="AlphaFoldDB" id="A0A0H3KHC3"/>
<evidence type="ECO:0000256" key="4">
    <source>
        <dbReference type="ARBA" id="ARBA00022519"/>
    </source>
</evidence>
<feature type="domain" description="ABC transporter" evidence="7">
    <location>
        <begin position="24"/>
        <end position="248"/>
    </location>
</feature>
<comment type="similarity">
    <text evidence="1">Belongs to the ABC transporter superfamily.</text>
</comment>
<keyword evidence="5" id="KW-0547">Nucleotide-binding</keyword>
<dbReference type="STRING" id="395019.BMULJ_00722"/>
<accession>A0A0H3KHC3</accession>